<evidence type="ECO:0000256" key="1">
    <source>
        <dbReference type="SAM" id="Phobius"/>
    </source>
</evidence>
<feature type="transmembrane region" description="Helical" evidence="1">
    <location>
        <begin position="6"/>
        <end position="25"/>
    </location>
</feature>
<gene>
    <name evidence="2" type="ORF">FVEG_15863</name>
</gene>
<dbReference type="EMBL" id="CM000579">
    <property type="protein sequence ID" value="EWG45804.1"/>
    <property type="molecule type" value="Genomic_DNA"/>
</dbReference>
<dbReference type="EMBL" id="DS022248">
    <property type="protein sequence ID" value="EWG45804.1"/>
    <property type="molecule type" value="Genomic_DNA"/>
</dbReference>
<evidence type="ECO:0000313" key="2">
    <source>
        <dbReference type="EMBL" id="EWG45804.1"/>
    </source>
</evidence>
<sequence>MTQRAVLFGNIWESLYLFVALMFICRLKETWRGRSMTLLLCSQKRSGDYPITIGSGTIMGHYFDIPFVVLVGKATVDAYPSTIRSLTCLCALNAHQSHGPAKLGTRIHEGTYKSTLNSESEVPELLISSLPLVLVAVPEVERCYARRNF</sequence>
<organism evidence="2 3">
    <name type="scientific">Gibberella moniliformis (strain M3125 / FGSC 7600)</name>
    <name type="common">Maize ear and stalk rot fungus</name>
    <name type="synonym">Fusarium verticillioides</name>
    <dbReference type="NCBI Taxonomy" id="334819"/>
    <lineage>
        <taxon>Eukaryota</taxon>
        <taxon>Fungi</taxon>
        <taxon>Dikarya</taxon>
        <taxon>Ascomycota</taxon>
        <taxon>Pezizomycotina</taxon>
        <taxon>Sordariomycetes</taxon>
        <taxon>Hypocreomycetidae</taxon>
        <taxon>Hypocreales</taxon>
        <taxon>Nectriaceae</taxon>
        <taxon>Fusarium</taxon>
        <taxon>Fusarium fujikuroi species complex</taxon>
    </lineage>
</organism>
<evidence type="ECO:0000313" key="3">
    <source>
        <dbReference type="Proteomes" id="UP000009096"/>
    </source>
</evidence>
<dbReference type="KEGG" id="fvr:FVEG_15863"/>
<accession>W7MDX3</accession>
<protein>
    <submittedName>
        <fullName evidence="2">Uncharacterized protein</fullName>
    </submittedName>
</protein>
<dbReference type="VEuPathDB" id="FungiDB:FVEG_15863"/>
<keyword evidence="3" id="KW-1185">Reference proteome</keyword>
<dbReference type="GeneID" id="30072739"/>
<dbReference type="RefSeq" id="XP_018751995.1">
    <property type="nucleotide sequence ID" value="XM_018905089.1"/>
</dbReference>
<name>W7MDX3_GIBM7</name>
<keyword evidence="1" id="KW-0472">Membrane</keyword>
<dbReference type="Proteomes" id="UP000009096">
    <property type="component" value="Chromosome 2"/>
</dbReference>
<reference evidence="2 3" key="1">
    <citation type="journal article" date="2010" name="Nature">
        <title>Comparative genomics reveals mobile pathogenicity chromosomes in Fusarium.</title>
        <authorList>
            <person name="Ma L.J."/>
            <person name="van der Does H.C."/>
            <person name="Borkovich K.A."/>
            <person name="Coleman J.J."/>
            <person name="Daboussi M.J."/>
            <person name="Di Pietro A."/>
            <person name="Dufresne M."/>
            <person name="Freitag M."/>
            <person name="Grabherr M."/>
            <person name="Henrissat B."/>
            <person name="Houterman P.M."/>
            <person name="Kang S."/>
            <person name="Shim W.B."/>
            <person name="Woloshuk C."/>
            <person name="Xie X."/>
            <person name="Xu J.R."/>
            <person name="Antoniw J."/>
            <person name="Baker S.E."/>
            <person name="Bluhm B.H."/>
            <person name="Breakspear A."/>
            <person name="Brown D.W."/>
            <person name="Butchko R.A."/>
            <person name="Chapman S."/>
            <person name="Coulson R."/>
            <person name="Coutinho P.M."/>
            <person name="Danchin E.G."/>
            <person name="Diener A."/>
            <person name="Gale L.R."/>
            <person name="Gardiner D.M."/>
            <person name="Goff S."/>
            <person name="Hammond-Kosack K.E."/>
            <person name="Hilburn K."/>
            <person name="Hua-Van A."/>
            <person name="Jonkers W."/>
            <person name="Kazan K."/>
            <person name="Kodira C.D."/>
            <person name="Koehrsen M."/>
            <person name="Kumar L."/>
            <person name="Lee Y.H."/>
            <person name="Li L."/>
            <person name="Manners J.M."/>
            <person name="Miranda-Saavedra D."/>
            <person name="Mukherjee M."/>
            <person name="Park G."/>
            <person name="Park J."/>
            <person name="Park S.Y."/>
            <person name="Proctor R.H."/>
            <person name="Regev A."/>
            <person name="Ruiz-Roldan M.C."/>
            <person name="Sain D."/>
            <person name="Sakthikumar S."/>
            <person name="Sykes S."/>
            <person name="Schwartz D.C."/>
            <person name="Turgeon B.G."/>
            <person name="Wapinski I."/>
            <person name="Yoder O."/>
            <person name="Young S."/>
            <person name="Zeng Q."/>
            <person name="Zhou S."/>
            <person name="Galagan J."/>
            <person name="Cuomo C.A."/>
            <person name="Kistler H.C."/>
            <person name="Rep M."/>
        </authorList>
    </citation>
    <scope>NUCLEOTIDE SEQUENCE [LARGE SCALE GENOMIC DNA]</scope>
    <source>
        <strain evidence="3">M3125 / FGSC 7600</strain>
    </source>
</reference>
<keyword evidence="1" id="KW-0812">Transmembrane</keyword>
<dbReference type="AlphaFoldDB" id="W7MDX3"/>
<keyword evidence="1" id="KW-1133">Transmembrane helix</keyword>
<proteinExistence type="predicted"/>